<feature type="domain" description="TLC" evidence="7">
    <location>
        <begin position="67"/>
        <end position="286"/>
    </location>
</feature>
<dbReference type="Proteomes" id="UP000799302">
    <property type="component" value="Unassembled WGS sequence"/>
</dbReference>
<evidence type="ECO:0000256" key="2">
    <source>
        <dbReference type="ARBA" id="ARBA00022692"/>
    </source>
</evidence>
<feature type="transmembrane region" description="Helical" evidence="6">
    <location>
        <begin position="200"/>
        <end position="223"/>
    </location>
</feature>
<evidence type="ECO:0000313" key="8">
    <source>
        <dbReference type="EMBL" id="KAF2666436.1"/>
    </source>
</evidence>
<dbReference type="GO" id="GO:0055088">
    <property type="term" value="P:lipid homeostasis"/>
    <property type="evidence" value="ECO:0007669"/>
    <property type="project" value="TreeGrafter"/>
</dbReference>
<keyword evidence="3 6" id="KW-1133">Transmembrane helix</keyword>
<feature type="transmembrane region" description="Helical" evidence="6">
    <location>
        <begin position="142"/>
        <end position="159"/>
    </location>
</feature>
<dbReference type="OrthoDB" id="10266980at2759"/>
<evidence type="ECO:0000259" key="7">
    <source>
        <dbReference type="PROSITE" id="PS50922"/>
    </source>
</evidence>
<evidence type="ECO:0000313" key="9">
    <source>
        <dbReference type="Proteomes" id="UP000799302"/>
    </source>
</evidence>
<reference evidence="8" key="1">
    <citation type="journal article" date="2020" name="Stud. Mycol.">
        <title>101 Dothideomycetes genomes: a test case for predicting lifestyles and emergence of pathogens.</title>
        <authorList>
            <person name="Haridas S."/>
            <person name="Albert R."/>
            <person name="Binder M."/>
            <person name="Bloem J."/>
            <person name="Labutti K."/>
            <person name="Salamov A."/>
            <person name="Andreopoulos B."/>
            <person name="Baker S."/>
            <person name="Barry K."/>
            <person name="Bills G."/>
            <person name="Bluhm B."/>
            <person name="Cannon C."/>
            <person name="Castanera R."/>
            <person name="Culley D."/>
            <person name="Daum C."/>
            <person name="Ezra D."/>
            <person name="Gonzalez J."/>
            <person name="Henrissat B."/>
            <person name="Kuo A."/>
            <person name="Liang C."/>
            <person name="Lipzen A."/>
            <person name="Lutzoni F."/>
            <person name="Magnuson J."/>
            <person name="Mondo S."/>
            <person name="Nolan M."/>
            <person name="Ohm R."/>
            <person name="Pangilinan J."/>
            <person name="Park H.-J."/>
            <person name="Ramirez L."/>
            <person name="Alfaro M."/>
            <person name="Sun H."/>
            <person name="Tritt A."/>
            <person name="Yoshinaga Y."/>
            <person name="Zwiers L.-H."/>
            <person name="Turgeon B."/>
            <person name="Goodwin S."/>
            <person name="Spatafora J."/>
            <person name="Crous P."/>
            <person name="Grigoriev I."/>
        </authorList>
    </citation>
    <scope>NUCLEOTIDE SEQUENCE</scope>
    <source>
        <strain evidence="8">CBS 115976</strain>
    </source>
</reference>
<keyword evidence="4 5" id="KW-0472">Membrane</keyword>
<protein>
    <submittedName>
        <fullName evidence="8">DUF887-domain-containing protein</fullName>
    </submittedName>
</protein>
<evidence type="ECO:0000256" key="4">
    <source>
        <dbReference type="ARBA" id="ARBA00023136"/>
    </source>
</evidence>
<keyword evidence="2 5" id="KW-0812">Transmembrane</keyword>
<dbReference type="EMBL" id="MU004239">
    <property type="protein sequence ID" value="KAF2666436.1"/>
    <property type="molecule type" value="Genomic_DNA"/>
</dbReference>
<dbReference type="GO" id="GO:0005783">
    <property type="term" value="C:endoplasmic reticulum"/>
    <property type="evidence" value="ECO:0007669"/>
    <property type="project" value="TreeGrafter"/>
</dbReference>
<feature type="transmembrane region" description="Helical" evidence="6">
    <location>
        <begin position="253"/>
        <end position="278"/>
    </location>
</feature>
<sequence>MTSLVPPVVALQPLWTPVADALNLRALPLHAHEIVIAAGFYHIIFKYLTPWISAQLLSRRYRQFSRKEALDWNLQCVSMVQSILISWLAIWVMKNDGVRAMNSEDQEGRVFGYSGPAGSVQAFATGYFLWDLVVSLQNLSDVGLPVLIHAFSCFTVYLLGFRPVFNYYSCVFVLFELSTPFLNIHLFLEQLGMAGTIWQFINGIMLILVFFFVRLVYGLYFSYHWMQDIWSVSQGQSVKSAADELPESRTLPLWLLGIFIASNTILNALNIVWFGMMIKKIQRRARRAAEKRE</sequence>
<dbReference type="InterPro" id="IPR050846">
    <property type="entry name" value="TLCD"/>
</dbReference>
<proteinExistence type="predicted"/>
<dbReference type="PROSITE" id="PS50922">
    <property type="entry name" value="TLC"/>
    <property type="match status" value="1"/>
</dbReference>
<evidence type="ECO:0000256" key="5">
    <source>
        <dbReference type="PROSITE-ProRule" id="PRU00205"/>
    </source>
</evidence>
<comment type="subcellular location">
    <subcellularLocation>
        <location evidence="1">Membrane</location>
        <topology evidence="1">Multi-pass membrane protein</topology>
    </subcellularLocation>
</comment>
<feature type="transmembrane region" description="Helical" evidence="6">
    <location>
        <begin position="70"/>
        <end position="90"/>
    </location>
</feature>
<organism evidence="8 9">
    <name type="scientific">Microthyrium microscopicum</name>
    <dbReference type="NCBI Taxonomy" id="703497"/>
    <lineage>
        <taxon>Eukaryota</taxon>
        <taxon>Fungi</taxon>
        <taxon>Dikarya</taxon>
        <taxon>Ascomycota</taxon>
        <taxon>Pezizomycotina</taxon>
        <taxon>Dothideomycetes</taxon>
        <taxon>Dothideomycetes incertae sedis</taxon>
        <taxon>Microthyriales</taxon>
        <taxon>Microthyriaceae</taxon>
        <taxon>Microthyrium</taxon>
    </lineage>
</organism>
<gene>
    <name evidence="8" type="ORF">BT63DRAFT_458794</name>
</gene>
<evidence type="ECO:0000256" key="6">
    <source>
        <dbReference type="SAM" id="Phobius"/>
    </source>
</evidence>
<evidence type="ECO:0000256" key="1">
    <source>
        <dbReference type="ARBA" id="ARBA00004141"/>
    </source>
</evidence>
<accession>A0A6A6U464</accession>
<dbReference type="SMART" id="SM00724">
    <property type="entry name" value="TLC"/>
    <property type="match status" value="1"/>
</dbReference>
<dbReference type="Pfam" id="PF03798">
    <property type="entry name" value="TRAM_LAG1_CLN8"/>
    <property type="match status" value="1"/>
</dbReference>
<dbReference type="PANTHER" id="PTHR13439:SF0">
    <property type="entry name" value="TOPOISOMERASE I DAMAGE AFFECTED PROTEIN 4"/>
    <property type="match status" value="1"/>
</dbReference>
<dbReference type="InterPro" id="IPR006634">
    <property type="entry name" value="TLC-dom"/>
</dbReference>
<feature type="transmembrane region" description="Helical" evidence="6">
    <location>
        <begin position="110"/>
        <end position="130"/>
    </location>
</feature>
<keyword evidence="9" id="KW-1185">Reference proteome</keyword>
<dbReference type="GO" id="GO:0016020">
    <property type="term" value="C:membrane"/>
    <property type="evidence" value="ECO:0007669"/>
    <property type="project" value="UniProtKB-SubCell"/>
</dbReference>
<evidence type="ECO:0000256" key="3">
    <source>
        <dbReference type="ARBA" id="ARBA00022989"/>
    </source>
</evidence>
<feature type="transmembrane region" description="Helical" evidence="6">
    <location>
        <begin position="31"/>
        <end position="49"/>
    </location>
</feature>
<dbReference type="PANTHER" id="PTHR13439">
    <property type="entry name" value="CT120 PROTEIN"/>
    <property type="match status" value="1"/>
</dbReference>
<feature type="transmembrane region" description="Helical" evidence="6">
    <location>
        <begin position="165"/>
        <end position="188"/>
    </location>
</feature>
<name>A0A6A6U464_9PEZI</name>
<dbReference type="AlphaFoldDB" id="A0A6A6U464"/>